<dbReference type="Proteomes" id="UP000182894">
    <property type="component" value="Unassembled WGS sequence"/>
</dbReference>
<dbReference type="EMBL" id="FNCO01000002">
    <property type="protein sequence ID" value="SDG60855.1"/>
    <property type="molecule type" value="Genomic_DNA"/>
</dbReference>
<accession>A0A1G7VM38</accession>
<reference evidence="2" key="1">
    <citation type="submission" date="2016-10" db="EMBL/GenBank/DDBJ databases">
        <authorList>
            <person name="Varghese N."/>
            <person name="Submissions S."/>
        </authorList>
    </citation>
    <scope>NUCLEOTIDE SEQUENCE [LARGE SCALE GENOMIC DNA]</scope>
    <source>
        <strain evidence="2">ATCC 700689</strain>
    </source>
</reference>
<protein>
    <submittedName>
        <fullName evidence="1">Uncharacterized protein</fullName>
    </submittedName>
</protein>
<organism evidence="1 2">
    <name type="scientific">Pseudomonas abietaniphila</name>
    <dbReference type="NCBI Taxonomy" id="89065"/>
    <lineage>
        <taxon>Bacteria</taxon>
        <taxon>Pseudomonadati</taxon>
        <taxon>Pseudomonadota</taxon>
        <taxon>Gammaproteobacteria</taxon>
        <taxon>Pseudomonadales</taxon>
        <taxon>Pseudomonadaceae</taxon>
        <taxon>Pseudomonas</taxon>
    </lineage>
</organism>
<dbReference type="OrthoDB" id="6897524at2"/>
<evidence type="ECO:0000313" key="1">
    <source>
        <dbReference type="EMBL" id="SDG60855.1"/>
    </source>
</evidence>
<sequence length="80" mass="9087">MPQERIEALRLHKSIQGPVNDLVRALNAATTREDIEREGAMEIAFILGLETARRLRAADIEALYIIFDDAVQQRLKQLSN</sequence>
<proteinExistence type="predicted"/>
<keyword evidence="2" id="KW-1185">Reference proteome</keyword>
<dbReference type="RefSeq" id="WP_074751064.1">
    <property type="nucleotide sequence ID" value="NZ_FNCO01000002.1"/>
</dbReference>
<dbReference type="AlphaFoldDB" id="A0A1G7VM38"/>
<name>A0A1G7VM38_9PSED</name>
<evidence type="ECO:0000313" key="2">
    <source>
        <dbReference type="Proteomes" id="UP000182894"/>
    </source>
</evidence>
<gene>
    <name evidence="1" type="ORF">SAMN05216605_102548</name>
</gene>